<keyword evidence="5" id="KW-1185">Reference proteome</keyword>
<name>A0A3S0GXM6_9BURK</name>
<dbReference type="InterPro" id="IPR005053">
    <property type="entry name" value="MobA_MobL"/>
</dbReference>
<protein>
    <submittedName>
        <fullName evidence="4">Plasmid mobilization protein</fullName>
    </submittedName>
</protein>
<gene>
    <name evidence="4" type="ORF">EJP69_14415</name>
</gene>
<proteinExistence type="inferred from homology"/>
<dbReference type="Proteomes" id="UP000267418">
    <property type="component" value="Unassembled WGS sequence"/>
</dbReference>
<comment type="caution">
    <text evidence="4">The sequence shown here is derived from an EMBL/GenBank/DDBJ whole genome shotgun (WGS) entry which is preliminary data.</text>
</comment>
<dbReference type="AlphaFoldDB" id="A0A3S0GXM6"/>
<evidence type="ECO:0000313" key="4">
    <source>
        <dbReference type="EMBL" id="RTQ35547.1"/>
    </source>
</evidence>
<feature type="domain" description="MobA/MobL protein" evidence="3">
    <location>
        <begin position="19"/>
        <end position="215"/>
    </location>
</feature>
<dbReference type="Pfam" id="PF03389">
    <property type="entry name" value="MobA_MobL"/>
    <property type="match status" value="1"/>
</dbReference>
<sequence>MATFYFDIKSGGKGSARRHSKYISRVGHYADREDLVARGFGNLPEWADGTPELFWAVADRHERSNGAIYRETIVALPNELSTEQNVELAWSYARECAGNKPFEFAVHRPLAALGGVPQPHVHLMISDRVPDGIIRSPEKHFRRYNSAQPERGGCRKDSGGKTRSELAAELKGKREHWAETVNAMLEHYGHDARVDHRTRTERGLASSTERHLGPAGVRALDAEGKKGLIAARER</sequence>
<evidence type="ECO:0000259" key="3">
    <source>
        <dbReference type="Pfam" id="PF03389"/>
    </source>
</evidence>
<evidence type="ECO:0000256" key="2">
    <source>
        <dbReference type="ARBA" id="ARBA00022971"/>
    </source>
</evidence>
<reference evidence="4 5" key="1">
    <citation type="submission" date="2018-12" db="EMBL/GenBank/DDBJ databases">
        <title>The genome of Variovorax gossypii DSM 100435.</title>
        <authorList>
            <person name="Gao J."/>
            <person name="Sun J."/>
        </authorList>
    </citation>
    <scope>NUCLEOTIDE SEQUENCE [LARGE SCALE GENOMIC DNA]</scope>
    <source>
        <strain evidence="4 5">DSM 100435</strain>
    </source>
</reference>
<evidence type="ECO:0000313" key="5">
    <source>
        <dbReference type="Proteomes" id="UP000267418"/>
    </source>
</evidence>
<dbReference type="EMBL" id="RXOE01000002">
    <property type="protein sequence ID" value="RTQ35547.1"/>
    <property type="molecule type" value="Genomic_DNA"/>
</dbReference>
<comment type="similarity">
    <text evidence="1">Belongs to the MobA/MobL family.</text>
</comment>
<evidence type="ECO:0000256" key="1">
    <source>
        <dbReference type="ARBA" id="ARBA00010873"/>
    </source>
</evidence>
<dbReference type="RefSeq" id="WP_126470822.1">
    <property type="nucleotide sequence ID" value="NZ_RXOE01000002.1"/>
</dbReference>
<dbReference type="Gene3D" id="3.30.930.30">
    <property type="match status" value="1"/>
</dbReference>
<organism evidence="4 5">
    <name type="scientific">Variovorax gossypii</name>
    <dbReference type="NCBI Taxonomy" id="1679495"/>
    <lineage>
        <taxon>Bacteria</taxon>
        <taxon>Pseudomonadati</taxon>
        <taxon>Pseudomonadota</taxon>
        <taxon>Betaproteobacteria</taxon>
        <taxon>Burkholderiales</taxon>
        <taxon>Comamonadaceae</taxon>
        <taxon>Variovorax</taxon>
    </lineage>
</organism>
<accession>A0A3S0GXM6</accession>
<dbReference type="OrthoDB" id="1634048at2"/>
<keyword evidence="2" id="KW-0184">Conjugation</keyword>